<comment type="caution">
    <text evidence="2">The sequence shown here is derived from an EMBL/GenBank/DDBJ whole genome shotgun (WGS) entry which is preliminary data.</text>
</comment>
<evidence type="ECO:0000313" key="3">
    <source>
        <dbReference type="Proteomes" id="UP000287033"/>
    </source>
</evidence>
<evidence type="ECO:0000313" key="2">
    <source>
        <dbReference type="EMBL" id="GCC49480.1"/>
    </source>
</evidence>
<reference evidence="2 3" key="1">
    <citation type="journal article" date="2018" name="Nat. Ecol. Evol.">
        <title>Shark genomes provide insights into elasmobranch evolution and the origin of vertebrates.</title>
        <authorList>
            <person name="Hara Y"/>
            <person name="Yamaguchi K"/>
            <person name="Onimaru K"/>
            <person name="Kadota M"/>
            <person name="Koyanagi M"/>
            <person name="Keeley SD"/>
            <person name="Tatsumi K"/>
            <person name="Tanaka K"/>
            <person name="Motone F"/>
            <person name="Kageyama Y"/>
            <person name="Nozu R"/>
            <person name="Adachi N"/>
            <person name="Nishimura O"/>
            <person name="Nakagawa R"/>
            <person name="Tanegashima C"/>
            <person name="Kiyatake I"/>
            <person name="Matsumoto R"/>
            <person name="Murakumo K"/>
            <person name="Nishida K"/>
            <person name="Terakita A"/>
            <person name="Kuratani S"/>
            <person name="Sato K"/>
            <person name="Hyodo S Kuraku.S."/>
        </authorList>
    </citation>
    <scope>NUCLEOTIDE SEQUENCE [LARGE SCALE GENOMIC DNA]</scope>
</reference>
<evidence type="ECO:0000256" key="1">
    <source>
        <dbReference type="SAM" id="MobiDB-lite"/>
    </source>
</evidence>
<dbReference type="EMBL" id="BEZZ01273775">
    <property type="protein sequence ID" value="GCC49480.1"/>
    <property type="molecule type" value="Genomic_DNA"/>
</dbReference>
<name>A0A401U3M5_CHIPU</name>
<feature type="non-terminal residue" evidence="2">
    <location>
        <position position="169"/>
    </location>
</feature>
<feature type="compositionally biased region" description="Pro residues" evidence="1">
    <location>
        <begin position="130"/>
        <end position="142"/>
    </location>
</feature>
<dbReference type="Proteomes" id="UP000287033">
    <property type="component" value="Unassembled WGS sequence"/>
</dbReference>
<feature type="compositionally biased region" description="Basic and acidic residues" evidence="1">
    <location>
        <begin position="29"/>
        <end position="38"/>
    </location>
</feature>
<proteinExistence type="predicted"/>
<keyword evidence="3" id="KW-1185">Reference proteome</keyword>
<protein>
    <submittedName>
        <fullName evidence="2">Uncharacterized protein</fullName>
    </submittedName>
</protein>
<organism evidence="2 3">
    <name type="scientific">Chiloscyllium punctatum</name>
    <name type="common">Brownbanded bambooshark</name>
    <name type="synonym">Hemiscyllium punctatum</name>
    <dbReference type="NCBI Taxonomy" id="137246"/>
    <lineage>
        <taxon>Eukaryota</taxon>
        <taxon>Metazoa</taxon>
        <taxon>Chordata</taxon>
        <taxon>Craniata</taxon>
        <taxon>Vertebrata</taxon>
        <taxon>Chondrichthyes</taxon>
        <taxon>Elasmobranchii</taxon>
        <taxon>Galeomorphii</taxon>
        <taxon>Galeoidea</taxon>
        <taxon>Orectolobiformes</taxon>
        <taxon>Hemiscylliidae</taxon>
        <taxon>Chiloscyllium</taxon>
    </lineage>
</organism>
<sequence length="169" mass="17065">SLSVLGIAAPAVPPEPGAVPVWPGGGHLGHHETEPQGHLTPDLRAEAETPSPEPTSALSSWCVPFALPGTGPLLVRPLAAACRPRKALLPFGPLLSPALACLLPNIVLQCGLPAPPSPSPRAERGDPAGGSPPVPLPTPGQPRHPLLLPGDEALAVRLRPTARAQAGAG</sequence>
<gene>
    <name evidence="2" type="ORF">chiPu_0033850</name>
</gene>
<dbReference type="AlphaFoldDB" id="A0A401U3M5"/>
<feature type="region of interest" description="Disordered" evidence="1">
    <location>
        <begin position="115"/>
        <end position="147"/>
    </location>
</feature>
<feature type="region of interest" description="Disordered" evidence="1">
    <location>
        <begin position="16"/>
        <end position="38"/>
    </location>
</feature>
<accession>A0A401U3M5</accession>
<feature type="non-terminal residue" evidence="2">
    <location>
        <position position="1"/>
    </location>
</feature>